<reference evidence="2 3" key="1">
    <citation type="submission" date="2017-06" db="EMBL/GenBank/DDBJ databases">
        <authorList>
            <person name="Kim H.J."/>
            <person name="Triplett B.A."/>
        </authorList>
    </citation>
    <scope>NUCLEOTIDE SEQUENCE [LARGE SCALE GENOMIC DNA]</scope>
    <source>
        <strain evidence="2 3">DSM 44715</strain>
    </source>
</reference>
<accession>A0A239P396</accession>
<evidence type="ECO:0000256" key="1">
    <source>
        <dbReference type="SAM" id="MobiDB-lite"/>
    </source>
</evidence>
<protein>
    <submittedName>
        <fullName evidence="2">ABC-type branched-chain amino acid transport system, substrate-binding protein</fullName>
    </submittedName>
</protein>
<dbReference type="RefSeq" id="WP_143228282.1">
    <property type="nucleotide sequence ID" value="NZ_FZOR01000064.1"/>
</dbReference>
<gene>
    <name evidence="2" type="ORF">SAMN05443665_106427</name>
</gene>
<name>A0A239P396_9ACTN</name>
<dbReference type="AlphaFoldDB" id="A0A239P396"/>
<feature type="region of interest" description="Disordered" evidence="1">
    <location>
        <begin position="96"/>
        <end position="118"/>
    </location>
</feature>
<dbReference type="SUPFAM" id="SSF53822">
    <property type="entry name" value="Periplasmic binding protein-like I"/>
    <property type="match status" value="1"/>
</dbReference>
<proteinExistence type="predicted"/>
<organism evidence="2 3">
    <name type="scientific">Actinomadura meyerae</name>
    <dbReference type="NCBI Taxonomy" id="240840"/>
    <lineage>
        <taxon>Bacteria</taxon>
        <taxon>Bacillati</taxon>
        <taxon>Actinomycetota</taxon>
        <taxon>Actinomycetes</taxon>
        <taxon>Streptosporangiales</taxon>
        <taxon>Thermomonosporaceae</taxon>
        <taxon>Actinomadura</taxon>
    </lineage>
</organism>
<dbReference type="OrthoDB" id="3512096at2"/>
<feature type="region of interest" description="Disordered" evidence="1">
    <location>
        <begin position="591"/>
        <end position="616"/>
    </location>
</feature>
<keyword evidence="3" id="KW-1185">Reference proteome</keyword>
<evidence type="ECO:0000313" key="2">
    <source>
        <dbReference type="EMBL" id="SNT61556.1"/>
    </source>
</evidence>
<dbReference type="EMBL" id="FZOR01000064">
    <property type="protein sequence ID" value="SNT61556.1"/>
    <property type="molecule type" value="Genomic_DNA"/>
</dbReference>
<sequence>MLPPPEVPNLHKVKTLNDLRDKLRELYDLSGLSYHQIEANAKKAGTYVPRATAHAMVRGNSAIKKEPLSAFVLACGVSEKHHLEWIQAWERVKVGAPPEEAGSSTGETETSEPRRTGRIRWKKPDWRSRPAAIAIGATLIAAVVFTVLLRTSGHCGDHEHLEWTDRQCVGVAVPKKSADPGVFGPKLESVMQLIGEQNDIATKDGPGTYATVAFMAPLTAADPDTPLDPRTVPQLRGAYMAQIRANNDPGKRPKIRLVVANQGANEIHWEEAVRPLEKMTDPEGTDHLLAVTGLGLSQDETAKATQWLAKRDIPMVGDIITADHFTKIANSAEAGKGMCLARVAISNTEQLNAIAKQLKPAPATAALVSVSNTSAGTADTYARSLAETFQRHRKQQHLKAASYYPYAPRGGSQALDTIAQQLGKTELVYFSGRAKNLKDFLRALHNRPERAHPITVVTGSDGALLQRSASPDLYSGHPPILGDPAVPIEVVYTPLADPIQLKAHAGQNLYEAFETAYTKARFPISDLDTGWAITAHDAVQTAVTAIRKAVENVTTPRALPNLFGVCNQLGLLKDTGINGASGYFSIDPTTGDRINRNVPPEPVTLPRSPLTSGSAS</sequence>
<dbReference type="Proteomes" id="UP000198318">
    <property type="component" value="Unassembled WGS sequence"/>
</dbReference>
<dbReference type="Gene3D" id="3.40.50.2300">
    <property type="match status" value="2"/>
</dbReference>
<evidence type="ECO:0000313" key="3">
    <source>
        <dbReference type="Proteomes" id="UP000198318"/>
    </source>
</evidence>
<dbReference type="InterPro" id="IPR028082">
    <property type="entry name" value="Peripla_BP_I"/>
</dbReference>